<dbReference type="Proteomes" id="UP000271098">
    <property type="component" value="Unassembled WGS sequence"/>
</dbReference>
<proteinExistence type="predicted"/>
<evidence type="ECO:0000256" key="1">
    <source>
        <dbReference type="ARBA" id="ARBA00023157"/>
    </source>
</evidence>
<sequence length="70" mass="7809">MEPLLARIKQKRSAVLCPIIDHISAETLAYSGGDEVTAVGGFWWSLHFRWEPLPKSLSGDRTAPIRLTFA</sequence>
<protein>
    <submittedName>
        <fullName evidence="2">Uncharacterized protein</fullName>
    </submittedName>
</protein>
<dbReference type="GO" id="GO:0005794">
    <property type="term" value="C:Golgi apparatus"/>
    <property type="evidence" value="ECO:0007669"/>
    <property type="project" value="TreeGrafter"/>
</dbReference>
<dbReference type="InterPro" id="IPR029044">
    <property type="entry name" value="Nucleotide-diphossugar_trans"/>
</dbReference>
<dbReference type="GO" id="GO:0004653">
    <property type="term" value="F:polypeptide N-acetylgalactosaminyltransferase activity"/>
    <property type="evidence" value="ECO:0007669"/>
    <property type="project" value="TreeGrafter"/>
</dbReference>
<dbReference type="GO" id="GO:0006493">
    <property type="term" value="P:protein O-linked glycosylation"/>
    <property type="evidence" value="ECO:0007669"/>
    <property type="project" value="TreeGrafter"/>
</dbReference>
<evidence type="ECO:0000313" key="2">
    <source>
        <dbReference type="EMBL" id="VDK61325.1"/>
    </source>
</evidence>
<keyword evidence="1" id="KW-1015">Disulfide bond</keyword>
<dbReference type="EMBL" id="UYRT01023370">
    <property type="protein sequence ID" value="VDK61325.1"/>
    <property type="molecule type" value="Genomic_DNA"/>
</dbReference>
<dbReference type="PANTHER" id="PTHR11675:SF43">
    <property type="entry name" value="POLYPEPTIDE N-ACETYLGALACTOSAMINYLTRANSFERASE 1"/>
    <property type="match status" value="1"/>
</dbReference>
<keyword evidence="3" id="KW-1185">Reference proteome</keyword>
<organism evidence="2 3">
    <name type="scientific">Gongylonema pulchrum</name>
    <dbReference type="NCBI Taxonomy" id="637853"/>
    <lineage>
        <taxon>Eukaryota</taxon>
        <taxon>Metazoa</taxon>
        <taxon>Ecdysozoa</taxon>
        <taxon>Nematoda</taxon>
        <taxon>Chromadorea</taxon>
        <taxon>Rhabditida</taxon>
        <taxon>Spirurina</taxon>
        <taxon>Spiruromorpha</taxon>
        <taxon>Spiruroidea</taxon>
        <taxon>Gongylonematidae</taxon>
        <taxon>Gongylonema</taxon>
    </lineage>
</organism>
<evidence type="ECO:0000313" key="3">
    <source>
        <dbReference type="Proteomes" id="UP000271098"/>
    </source>
</evidence>
<dbReference type="Gene3D" id="3.90.550.10">
    <property type="entry name" value="Spore Coat Polysaccharide Biosynthesis Protein SpsA, Chain A"/>
    <property type="match status" value="1"/>
</dbReference>
<dbReference type="OrthoDB" id="6159198at2759"/>
<reference evidence="2 3" key="1">
    <citation type="submission" date="2018-11" db="EMBL/GenBank/DDBJ databases">
        <authorList>
            <consortium name="Pathogen Informatics"/>
        </authorList>
    </citation>
    <scope>NUCLEOTIDE SEQUENCE [LARGE SCALE GENOMIC DNA]</scope>
</reference>
<accession>A0A3P6S3P1</accession>
<dbReference type="PANTHER" id="PTHR11675">
    <property type="entry name" value="N-ACETYLGALACTOSAMINYLTRANSFERASE"/>
    <property type="match status" value="1"/>
</dbReference>
<name>A0A3P6S3P1_9BILA</name>
<dbReference type="AlphaFoldDB" id="A0A3P6S3P1"/>
<gene>
    <name evidence="2" type="ORF">GPUH_LOCUS8224</name>
</gene>